<keyword evidence="3" id="KW-1185">Reference proteome</keyword>
<evidence type="ECO:0000313" key="3">
    <source>
        <dbReference type="Proteomes" id="UP000270581"/>
    </source>
</evidence>
<dbReference type="AlphaFoldDB" id="A0AAJ4UUK9"/>
<gene>
    <name evidence="2" type="ORF">Nmn1133_13285</name>
</gene>
<proteinExistence type="predicted"/>
<dbReference type="EMBL" id="RJJC01000002">
    <property type="protein sequence ID" value="RNJ22606.1"/>
    <property type="molecule type" value="Genomic_DNA"/>
</dbReference>
<evidence type="ECO:0000313" key="2">
    <source>
        <dbReference type="EMBL" id="RNJ22606.1"/>
    </source>
</evidence>
<comment type="caution">
    <text evidence="2">The sequence shown here is derived from an EMBL/GenBank/DDBJ whole genome shotgun (WGS) entry which is preliminary data.</text>
</comment>
<dbReference type="Proteomes" id="UP000270581">
    <property type="component" value="Unassembled WGS sequence"/>
</dbReference>
<name>A0AAJ4UUK9_9EURY</name>
<keyword evidence="1" id="KW-0175">Coiled coil</keyword>
<protein>
    <submittedName>
        <fullName evidence="2">Uncharacterized protein</fullName>
    </submittedName>
</protein>
<sequence>MTDSDDSYMKRGKAQVLFNYLPGNTFDYTGKSGIHRVEGINTVERSDLDVGYIGRQVLNKVNAWRSGDYGAVGFPQYADSFQLVEPREVTTSIYPLLFRCTTCERIHSYQDTHELARYNRSLNCKNSGCSGNLQQHQFIFVHECGEMRSPYPGQCSRCNSYDDWTFETYGSQRFRNARWRCLNCQNESEIEAWCDCDLPNSRMQLAVHRASSAFQPHHITVINIGHGSAADASRPRFGKKVFAKYLGLTTNPIERIDLDSRRVSDERERVENQLETYRDMHESQEGALADQIAQEIEDLEAELAEMDDGDEPLGDEVAGLIPFLDTEGDVSQGGQQAVVDVFQYYNLTEQLEQRTAREIILEAGSDTPQSKQRRQVRADRLKDQFEDMGIGNVAFVEDFPITNVVFGFTRINRDPDDSRLVAFNEADVDSSGNGTPLFTDTVETEAVHVELVPRHVVTWLLENSRGNGDYAESLGNAIAESNLPRGRECPVPDSWSTTTVASWCDRYGIDAAATEPLSEWSESAIRAWIAANMGEIPSFEQLHVDSDEGVDALTYFLYHLLHTYSHLFLKHATQLSGISRSSLAEFLMPRALSFVMYSNQRTDFNIGALYTLVESSLSDLLTEFKNRGDDCVYDPVCSREGGACHNCLHLSEVSCVHFNRNVGRDFVYGSKAVTERSVEGYLGVSSGDS</sequence>
<accession>A0AAJ4UUK9</accession>
<reference evidence="2 3" key="1">
    <citation type="submission" date="2018-11" db="EMBL/GenBank/DDBJ databases">
        <title>Genome sequences of Natronomonas sp. CBA1133.</title>
        <authorList>
            <person name="Roh S.W."/>
            <person name="Cha I.-T."/>
        </authorList>
    </citation>
    <scope>NUCLEOTIDE SEQUENCE [LARGE SCALE GENOMIC DNA]</scope>
    <source>
        <strain evidence="2 3">CBA1133</strain>
    </source>
</reference>
<organism evidence="2 3">
    <name type="scientific">Halosegnis longus</name>
    <dbReference type="NCBI Taxonomy" id="2216012"/>
    <lineage>
        <taxon>Archaea</taxon>
        <taxon>Methanobacteriati</taxon>
        <taxon>Methanobacteriota</taxon>
        <taxon>Stenosarchaea group</taxon>
        <taxon>Halobacteria</taxon>
        <taxon>Halobacteriales</taxon>
        <taxon>Natronomonadaceae</taxon>
        <taxon>Halosegnis</taxon>
    </lineage>
</organism>
<evidence type="ECO:0000256" key="1">
    <source>
        <dbReference type="SAM" id="Coils"/>
    </source>
</evidence>
<feature type="coiled-coil region" evidence="1">
    <location>
        <begin position="253"/>
        <end position="309"/>
    </location>
</feature>